<keyword evidence="8 11" id="KW-1133">Transmembrane helix</keyword>
<dbReference type="GO" id="GO:0045271">
    <property type="term" value="C:respiratory chain complex I"/>
    <property type="evidence" value="ECO:0007669"/>
    <property type="project" value="UniProtKB-UniRule"/>
</dbReference>
<evidence type="ECO:0000256" key="11">
    <source>
        <dbReference type="RuleBase" id="RU368034"/>
    </source>
</evidence>
<protein>
    <recommendedName>
        <fullName evidence="11">NADH dehydrogenase [ubiquinone] 1 alpha subcomplex subunit 13</fullName>
    </recommendedName>
</protein>
<evidence type="ECO:0000313" key="12">
    <source>
        <dbReference type="EMBL" id="KYQ89392.1"/>
    </source>
</evidence>
<dbReference type="InParanoid" id="A0A151Z606"/>
<evidence type="ECO:0000313" key="13">
    <source>
        <dbReference type="Proteomes" id="UP000076078"/>
    </source>
</evidence>
<proteinExistence type="inferred from homology"/>
<evidence type="ECO:0000256" key="7">
    <source>
        <dbReference type="ARBA" id="ARBA00022982"/>
    </source>
</evidence>
<keyword evidence="5 11" id="KW-0812">Transmembrane</keyword>
<keyword evidence="13" id="KW-1185">Reference proteome</keyword>
<dbReference type="STRING" id="361077.A0A151Z606"/>
<accession>A0A151Z606</accession>
<dbReference type="OMA" id="TRWMPPQ"/>
<evidence type="ECO:0000256" key="1">
    <source>
        <dbReference type="ARBA" id="ARBA00004298"/>
    </source>
</evidence>
<evidence type="ECO:0000256" key="3">
    <source>
        <dbReference type="ARBA" id="ARBA00022448"/>
    </source>
</evidence>
<reference evidence="12 13" key="1">
    <citation type="submission" date="2015-12" db="EMBL/GenBank/DDBJ databases">
        <title>Dictyostelia acquired genes for synthesis and detection of signals that induce cell-type specialization by lateral gene transfer from prokaryotes.</title>
        <authorList>
            <person name="Gloeckner G."/>
            <person name="Schaap P."/>
        </authorList>
    </citation>
    <scope>NUCLEOTIDE SEQUENCE [LARGE SCALE GENOMIC DNA]</scope>
    <source>
        <strain evidence="12 13">TK</strain>
    </source>
</reference>
<evidence type="ECO:0000256" key="5">
    <source>
        <dbReference type="ARBA" id="ARBA00022692"/>
    </source>
</evidence>
<evidence type="ECO:0000256" key="6">
    <source>
        <dbReference type="ARBA" id="ARBA00022792"/>
    </source>
</evidence>
<dbReference type="Pfam" id="PF06212">
    <property type="entry name" value="GRIM-19"/>
    <property type="match status" value="1"/>
</dbReference>
<feature type="transmembrane region" description="Helical" evidence="11">
    <location>
        <begin position="36"/>
        <end position="55"/>
    </location>
</feature>
<evidence type="ECO:0000256" key="2">
    <source>
        <dbReference type="ARBA" id="ARBA00007312"/>
    </source>
</evidence>
<name>A0A151Z606_TIELA</name>
<dbReference type="GO" id="GO:0005743">
    <property type="term" value="C:mitochondrial inner membrane"/>
    <property type="evidence" value="ECO:0007669"/>
    <property type="project" value="UniProtKB-SubCell"/>
</dbReference>
<keyword evidence="10 11" id="KW-0472">Membrane</keyword>
<keyword evidence="3 11" id="KW-0813">Transport</keyword>
<dbReference type="InterPro" id="IPR009346">
    <property type="entry name" value="GRIM-19"/>
</dbReference>
<keyword evidence="4 11" id="KW-0679">Respiratory chain</keyword>
<evidence type="ECO:0000256" key="4">
    <source>
        <dbReference type="ARBA" id="ARBA00022660"/>
    </source>
</evidence>
<sequence length="119" mass="13894">MSGLNYKQRWVQDLPPPGGYPKLEYGRKIPPPISGYWVFGITFAIMGVGTVIFFNDKIERMNQEKEEKKRLSMILPILQAENDINFLASSHQNVYTTRWMPPQIQKRQLTLLPKEWGKN</sequence>
<dbReference type="OrthoDB" id="3308at2759"/>
<comment type="function">
    <text evidence="11">Complex I functions in the transfer of electrons from NADH to the respiratory chain. Accessory subunit of the mitochondrial membrane respiratory chain NADH dehydrogenase (Complex I), that is believed not to be involved in catalysis.</text>
</comment>
<comment type="caution">
    <text evidence="12">The sequence shown here is derived from an EMBL/GenBank/DDBJ whole genome shotgun (WGS) entry which is preliminary data.</text>
</comment>
<keyword evidence="6 11" id="KW-0999">Mitochondrion inner membrane</keyword>
<comment type="subcellular location">
    <subcellularLocation>
        <location evidence="1 11">Mitochondrion inner membrane</location>
        <topology evidence="1 11">Single-pass membrane protein</topology>
        <orientation evidence="1 11">Matrix side</orientation>
    </subcellularLocation>
</comment>
<evidence type="ECO:0000256" key="10">
    <source>
        <dbReference type="ARBA" id="ARBA00023136"/>
    </source>
</evidence>
<dbReference type="FunCoup" id="A0A151Z606">
    <property type="interactions" value="24"/>
</dbReference>
<dbReference type="PANTHER" id="PTHR12966">
    <property type="entry name" value="NADH DEHYDROGENASE UBIQUINONE 1 ALPHA SUBCOMPLEX SUBUNIT 13"/>
    <property type="match status" value="1"/>
</dbReference>
<gene>
    <name evidence="12" type="ORF">DLAC_10052</name>
</gene>
<comment type="similarity">
    <text evidence="2 11">Belongs to the complex I NDUFA13 subunit family.</text>
</comment>
<evidence type="ECO:0000256" key="9">
    <source>
        <dbReference type="ARBA" id="ARBA00023128"/>
    </source>
</evidence>
<dbReference type="PANTHER" id="PTHR12966:SF0">
    <property type="entry name" value="NADH DEHYDROGENASE [UBIQUINONE] 1 ALPHA SUBCOMPLEX SUBUNIT 13"/>
    <property type="match status" value="1"/>
</dbReference>
<dbReference type="AlphaFoldDB" id="A0A151Z606"/>
<keyword evidence="7 11" id="KW-0249">Electron transport</keyword>
<dbReference type="Proteomes" id="UP000076078">
    <property type="component" value="Unassembled WGS sequence"/>
</dbReference>
<evidence type="ECO:0000256" key="8">
    <source>
        <dbReference type="ARBA" id="ARBA00022989"/>
    </source>
</evidence>
<organism evidence="12 13">
    <name type="scientific">Tieghemostelium lacteum</name>
    <name type="common">Slime mold</name>
    <name type="synonym">Dictyostelium lacteum</name>
    <dbReference type="NCBI Taxonomy" id="361077"/>
    <lineage>
        <taxon>Eukaryota</taxon>
        <taxon>Amoebozoa</taxon>
        <taxon>Evosea</taxon>
        <taxon>Eumycetozoa</taxon>
        <taxon>Dictyostelia</taxon>
        <taxon>Dictyosteliales</taxon>
        <taxon>Raperosteliaceae</taxon>
        <taxon>Tieghemostelium</taxon>
    </lineage>
</organism>
<dbReference type="EMBL" id="LODT01000041">
    <property type="protein sequence ID" value="KYQ89392.1"/>
    <property type="molecule type" value="Genomic_DNA"/>
</dbReference>
<keyword evidence="9 11" id="KW-0496">Mitochondrion</keyword>